<dbReference type="AlphaFoldDB" id="A0A9P5NEJ4"/>
<comment type="caution">
    <text evidence="1">The sequence shown here is derived from an EMBL/GenBank/DDBJ whole genome shotgun (WGS) entry which is preliminary data.</text>
</comment>
<organism evidence="1 2">
    <name type="scientific">Gymnopilus junonius</name>
    <name type="common">Spectacular rustgill mushroom</name>
    <name type="synonym">Gymnopilus spectabilis subsp. junonius</name>
    <dbReference type="NCBI Taxonomy" id="109634"/>
    <lineage>
        <taxon>Eukaryota</taxon>
        <taxon>Fungi</taxon>
        <taxon>Dikarya</taxon>
        <taxon>Basidiomycota</taxon>
        <taxon>Agaricomycotina</taxon>
        <taxon>Agaricomycetes</taxon>
        <taxon>Agaricomycetidae</taxon>
        <taxon>Agaricales</taxon>
        <taxon>Agaricineae</taxon>
        <taxon>Hymenogastraceae</taxon>
        <taxon>Gymnopilus</taxon>
    </lineage>
</organism>
<dbReference type="Proteomes" id="UP000724874">
    <property type="component" value="Unassembled WGS sequence"/>
</dbReference>
<protein>
    <submittedName>
        <fullName evidence="1">Uncharacterized protein</fullName>
    </submittedName>
</protein>
<gene>
    <name evidence="1" type="ORF">CPB84DRAFT_1750802</name>
</gene>
<dbReference type="EMBL" id="JADNYJ010000119">
    <property type="protein sequence ID" value="KAF8882928.1"/>
    <property type="molecule type" value="Genomic_DNA"/>
</dbReference>
<reference evidence="1" key="1">
    <citation type="submission" date="2020-11" db="EMBL/GenBank/DDBJ databases">
        <authorList>
            <consortium name="DOE Joint Genome Institute"/>
            <person name="Ahrendt S."/>
            <person name="Riley R."/>
            <person name="Andreopoulos W."/>
            <person name="LaButti K."/>
            <person name="Pangilinan J."/>
            <person name="Ruiz-duenas F.J."/>
            <person name="Barrasa J.M."/>
            <person name="Sanchez-Garcia M."/>
            <person name="Camarero S."/>
            <person name="Miyauchi S."/>
            <person name="Serrano A."/>
            <person name="Linde D."/>
            <person name="Babiker R."/>
            <person name="Drula E."/>
            <person name="Ayuso-Fernandez I."/>
            <person name="Pacheco R."/>
            <person name="Padilla G."/>
            <person name="Ferreira P."/>
            <person name="Barriuso J."/>
            <person name="Kellner H."/>
            <person name="Castanera R."/>
            <person name="Alfaro M."/>
            <person name="Ramirez L."/>
            <person name="Pisabarro A.G."/>
            <person name="Kuo A."/>
            <person name="Tritt A."/>
            <person name="Lipzen A."/>
            <person name="He G."/>
            <person name="Yan M."/>
            <person name="Ng V."/>
            <person name="Cullen D."/>
            <person name="Martin F."/>
            <person name="Rosso M.-N."/>
            <person name="Henrissat B."/>
            <person name="Hibbett D."/>
            <person name="Martinez A.T."/>
            <person name="Grigoriev I.V."/>
        </authorList>
    </citation>
    <scope>NUCLEOTIDE SEQUENCE</scope>
    <source>
        <strain evidence="1">AH 44721</strain>
    </source>
</reference>
<sequence length="205" mass="23412">MDLARGHIGTNCNSFEGGRYTSSNSGNKSSSFAQDRCARSSDFEAKFGDLSPSGPSFTSTVIRAFWTAKRRDLMIKVIFDSDIPWRNTLVKKWHFASILETLPFRDHHGPHPVLQVDIIFKIDSMESFKAYFPVFQWAELAEVLEDDLMSKYIKNIEFFIKQNVGFYYRESEAFNDIATSDLNNMVDSDEGLKAWSQRGGLMYGV</sequence>
<proteinExistence type="predicted"/>
<keyword evidence="2" id="KW-1185">Reference proteome</keyword>
<evidence type="ECO:0000313" key="2">
    <source>
        <dbReference type="Proteomes" id="UP000724874"/>
    </source>
</evidence>
<evidence type="ECO:0000313" key="1">
    <source>
        <dbReference type="EMBL" id="KAF8882928.1"/>
    </source>
</evidence>
<name>A0A9P5NEJ4_GYMJU</name>
<accession>A0A9P5NEJ4</accession>